<dbReference type="GO" id="GO:0004843">
    <property type="term" value="F:cysteine-type deubiquitinase activity"/>
    <property type="evidence" value="ECO:0007669"/>
    <property type="project" value="InterPro"/>
</dbReference>
<keyword evidence="3" id="KW-0378">Hydrolase</keyword>
<dbReference type="Proteomes" id="UP001152320">
    <property type="component" value="Unassembled WGS sequence"/>
</dbReference>
<evidence type="ECO:0000313" key="4">
    <source>
        <dbReference type="Proteomes" id="UP001152320"/>
    </source>
</evidence>
<feature type="compositionally biased region" description="Low complexity" evidence="1">
    <location>
        <begin position="203"/>
        <end position="212"/>
    </location>
</feature>
<comment type="caution">
    <text evidence="3">The sequence shown here is derived from an EMBL/GenBank/DDBJ whole genome shotgun (WGS) entry which is preliminary data.</text>
</comment>
<dbReference type="InterPro" id="IPR006615">
    <property type="entry name" value="Pept_C19_DUSP"/>
</dbReference>
<organism evidence="3 4">
    <name type="scientific">Holothuria leucospilota</name>
    <name type="common">Black long sea cucumber</name>
    <name type="synonym">Mertensiothuria leucospilota</name>
    <dbReference type="NCBI Taxonomy" id="206669"/>
    <lineage>
        <taxon>Eukaryota</taxon>
        <taxon>Metazoa</taxon>
        <taxon>Echinodermata</taxon>
        <taxon>Eleutherozoa</taxon>
        <taxon>Echinozoa</taxon>
        <taxon>Holothuroidea</taxon>
        <taxon>Aspidochirotacea</taxon>
        <taxon>Aspidochirotida</taxon>
        <taxon>Holothuriidae</taxon>
        <taxon>Holothuria</taxon>
    </lineage>
</organism>
<proteinExistence type="predicted"/>
<dbReference type="OrthoDB" id="289038at2759"/>
<dbReference type="EMBL" id="JAIZAY010001518">
    <property type="protein sequence ID" value="KAJ8017548.1"/>
    <property type="molecule type" value="Genomic_DNA"/>
</dbReference>
<dbReference type="SUPFAM" id="SSF143791">
    <property type="entry name" value="DUSP-like"/>
    <property type="match status" value="1"/>
</dbReference>
<reference evidence="3" key="1">
    <citation type="submission" date="2021-10" db="EMBL/GenBank/DDBJ databases">
        <title>Tropical sea cucumber genome reveals ecological adaptation and Cuvierian tubules defense mechanism.</title>
        <authorList>
            <person name="Chen T."/>
        </authorList>
    </citation>
    <scope>NUCLEOTIDE SEQUENCE</scope>
    <source>
        <strain evidence="3">Nanhai2018</strain>
        <tissue evidence="3">Muscle</tissue>
    </source>
</reference>
<accession>A0A9Q0Y8H4</accession>
<evidence type="ECO:0000259" key="2">
    <source>
        <dbReference type="PROSITE" id="PS51283"/>
    </source>
</evidence>
<evidence type="ECO:0000256" key="1">
    <source>
        <dbReference type="SAM" id="MobiDB-lite"/>
    </source>
</evidence>
<evidence type="ECO:0000313" key="3">
    <source>
        <dbReference type="EMBL" id="KAJ8017548.1"/>
    </source>
</evidence>
<dbReference type="PROSITE" id="PS51283">
    <property type="entry name" value="DUSP"/>
    <property type="match status" value="1"/>
</dbReference>
<feature type="region of interest" description="Disordered" evidence="1">
    <location>
        <begin position="201"/>
        <end position="223"/>
    </location>
</feature>
<sequence>MSLENNSFVEPKWESLPGYLQELVNRDNKRLRQWITELIEMRKGNVQKGRDRHDEIVNIYSMLPAKKDLTYDFIETSWIKEWLDPQAKVTEIPQVNNKELLCSHGKVDPGKIHLAKRIKKEAADKIYSSYGGGPRITEKGLCEACVKARATLMRLQSCLQEDSKFIIQGLKSKVESGCGYWVGKQSLKCWKRLAQSQVEETEVNNTEVNGNTKSDDSNLQEDEMDSELVQFNEDIQCPHGSLTTDTSKRRIISSGVWRRLQKYFTSAPEFAETCHPCALCQRSDDQKAEEKDLNCAKAASLKEVLSNIYITRRRPSVGSRFYIFSCIFSFFLVWHSEWEILQENFPVNYTIRLFQTKDESVPRFQTQPGSQHDSLKSVTLYEFTRPDSKAPPIRKLTQDDVEAEALRDSRQDSDPDYTEQIIKKPKLAENLMNLDGQRRSSRHRRVRGEKEVIASSSNTLKELKIKV</sequence>
<keyword evidence="4" id="KW-1185">Reference proteome</keyword>
<dbReference type="AlphaFoldDB" id="A0A9Q0Y8H4"/>
<name>A0A9Q0Y8H4_HOLLE</name>
<feature type="domain" description="DUSP" evidence="2">
    <location>
        <begin position="44"/>
        <end position="142"/>
    </location>
</feature>
<dbReference type="InterPro" id="IPR035927">
    <property type="entry name" value="DUSP-like_sf"/>
</dbReference>
<gene>
    <name evidence="3" type="ORF">HOLleu_44959</name>
</gene>
<feature type="region of interest" description="Disordered" evidence="1">
    <location>
        <begin position="428"/>
        <end position="449"/>
    </location>
</feature>
<protein>
    <submittedName>
        <fullName evidence="3">Ubiquitin carboxyl-terminal hydrolase 48</fullName>
    </submittedName>
</protein>